<gene>
    <name evidence="3" type="ORF">ACFSDA_10205</name>
</gene>
<keyword evidence="2" id="KW-0812">Transmembrane</keyword>
<accession>A0ABW4Q151</accession>
<feature type="compositionally biased region" description="Basic and acidic residues" evidence="1">
    <location>
        <begin position="1"/>
        <end position="10"/>
    </location>
</feature>
<feature type="transmembrane region" description="Helical" evidence="2">
    <location>
        <begin position="47"/>
        <end position="67"/>
    </location>
</feature>
<feature type="region of interest" description="Disordered" evidence="1">
    <location>
        <begin position="1"/>
        <end position="37"/>
    </location>
</feature>
<name>A0ABW4Q151_9MICO</name>
<dbReference type="Pfam" id="PF14030">
    <property type="entry name" value="DUF4245"/>
    <property type="match status" value="1"/>
</dbReference>
<keyword evidence="2" id="KW-0472">Membrane</keyword>
<evidence type="ECO:0000313" key="3">
    <source>
        <dbReference type="EMBL" id="MFD1835446.1"/>
    </source>
</evidence>
<organism evidence="3 4">
    <name type="scientific">Brachybacterium rhamnosum</name>
    <dbReference type="NCBI Taxonomy" id="173361"/>
    <lineage>
        <taxon>Bacteria</taxon>
        <taxon>Bacillati</taxon>
        <taxon>Actinomycetota</taxon>
        <taxon>Actinomycetes</taxon>
        <taxon>Micrococcales</taxon>
        <taxon>Dermabacteraceae</taxon>
        <taxon>Brachybacterium</taxon>
    </lineage>
</organism>
<evidence type="ECO:0000256" key="2">
    <source>
        <dbReference type="SAM" id="Phobius"/>
    </source>
</evidence>
<dbReference type="Proteomes" id="UP001597280">
    <property type="component" value="Unassembled WGS sequence"/>
</dbReference>
<proteinExistence type="predicted"/>
<evidence type="ECO:0000313" key="4">
    <source>
        <dbReference type="Proteomes" id="UP001597280"/>
    </source>
</evidence>
<evidence type="ECO:0000256" key="1">
    <source>
        <dbReference type="SAM" id="MobiDB-lite"/>
    </source>
</evidence>
<sequence>MHAQPEDSPDRSVATAAAPDGDPEQAPRTSNYELPSRKNTSLRNMTWALGIMMAVVALFAVAFFGVGNDLQREVPENSRLDVAASAERAQAEVDFPVAHPALDEGWTARSARLDGADPAAWTIGYTSPAGHLVSLEEQGEVTPQLLSAQIPGSTVQEETTISGAACQVLTGEGEGGTQNGIACQGEDFGILVHGTADPEELRTVMEAALTSIG</sequence>
<reference evidence="4" key="1">
    <citation type="journal article" date="2019" name="Int. J. Syst. Evol. Microbiol.">
        <title>The Global Catalogue of Microorganisms (GCM) 10K type strain sequencing project: providing services to taxonomists for standard genome sequencing and annotation.</title>
        <authorList>
            <consortium name="The Broad Institute Genomics Platform"/>
            <consortium name="The Broad Institute Genome Sequencing Center for Infectious Disease"/>
            <person name="Wu L."/>
            <person name="Ma J."/>
        </authorList>
    </citation>
    <scope>NUCLEOTIDE SEQUENCE [LARGE SCALE GENOMIC DNA]</scope>
    <source>
        <strain evidence="4">JCM 11650</strain>
    </source>
</reference>
<protein>
    <submittedName>
        <fullName evidence="3">DUF4245 domain-containing protein</fullName>
    </submittedName>
</protein>
<dbReference type="RefSeq" id="WP_343904466.1">
    <property type="nucleotide sequence ID" value="NZ_BAAAIS010000002.1"/>
</dbReference>
<comment type="caution">
    <text evidence="3">The sequence shown here is derived from an EMBL/GenBank/DDBJ whole genome shotgun (WGS) entry which is preliminary data.</text>
</comment>
<keyword evidence="4" id="KW-1185">Reference proteome</keyword>
<keyword evidence="2" id="KW-1133">Transmembrane helix</keyword>
<feature type="compositionally biased region" description="Polar residues" evidence="1">
    <location>
        <begin position="27"/>
        <end position="37"/>
    </location>
</feature>
<dbReference type="InterPro" id="IPR025339">
    <property type="entry name" value="DUF4245"/>
</dbReference>
<dbReference type="EMBL" id="JBHUFL010000002">
    <property type="protein sequence ID" value="MFD1835446.1"/>
    <property type="molecule type" value="Genomic_DNA"/>
</dbReference>